<keyword evidence="1" id="KW-1133">Transmembrane helix</keyword>
<protein>
    <submittedName>
        <fullName evidence="2">Uncharacterized protein</fullName>
    </submittedName>
</protein>
<evidence type="ECO:0000313" key="2">
    <source>
        <dbReference type="EMBL" id="EPR30593.1"/>
    </source>
</evidence>
<comment type="caution">
    <text evidence="2">The sequence shown here is derived from an EMBL/GenBank/DDBJ whole genome shotgun (WGS) entry which is preliminary data.</text>
</comment>
<dbReference type="Proteomes" id="UP000014975">
    <property type="component" value="Unassembled WGS sequence"/>
</dbReference>
<name>S7UED0_9BACT</name>
<keyword evidence="1" id="KW-0472">Membrane</keyword>
<feature type="transmembrane region" description="Helical" evidence="1">
    <location>
        <begin position="119"/>
        <end position="138"/>
    </location>
</feature>
<feature type="transmembrane region" description="Helical" evidence="1">
    <location>
        <begin position="73"/>
        <end position="94"/>
    </location>
</feature>
<evidence type="ECO:0000313" key="3">
    <source>
        <dbReference type="Proteomes" id="UP000014975"/>
    </source>
</evidence>
<dbReference type="RefSeq" id="WP_020888012.1">
    <property type="nucleotide sequence ID" value="NZ_ATHI01000031.1"/>
</dbReference>
<feature type="transmembrane region" description="Helical" evidence="1">
    <location>
        <begin position="145"/>
        <end position="162"/>
    </location>
</feature>
<dbReference type="EMBL" id="ATHI01000031">
    <property type="protein sequence ID" value="EPR30593.1"/>
    <property type="molecule type" value="Genomic_DNA"/>
</dbReference>
<dbReference type="PATRIC" id="fig|1121439.3.peg.2697"/>
<proteinExistence type="predicted"/>
<dbReference type="AlphaFoldDB" id="S7UED0"/>
<keyword evidence="3" id="KW-1185">Reference proteome</keyword>
<keyword evidence="1" id="KW-0812">Transmembrane</keyword>
<evidence type="ECO:0000256" key="1">
    <source>
        <dbReference type="SAM" id="Phobius"/>
    </source>
</evidence>
<sequence length="185" mass="19204">MQKEFAISLQGIETVRTQSLSTPHEAPKGRVREAANERAVQAMRAKCFAGVVGVGAACGAVRAMTGEAAASELFFSTLTAMVLVMLAGFIGGLAGDITRGMAAWVTGGDVEGGDTTDGMIVGGFGFAFLGFVMALVFWQPERAGLFAAVGAFAGGFLGALPGEQVGVIVRMLAAQEQRERIRQDI</sequence>
<accession>S7UED0</accession>
<gene>
    <name evidence="2" type="ORF">dsat_1315</name>
</gene>
<organism evidence="2 3">
    <name type="scientific">Alkalidesulfovibrio alkalitolerans DSM 16529</name>
    <dbReference type="NCBI Taxonomy" id="1121439"/>
    <lineage>
        <taxon>Bacteria</taxon>
        <taxon>Pseudomonadati</taxon>
        <taxon>Thermodesulfobacteriota</taxon>
        <taxon>Desulfovibrionia</taxon>
        <taxon>Desulfovibrionales</taxon>
        <taxon>Desulfovibrionaceae</taxon>
        <taxon>Alkalidesulfovibrio</taxon>
    </lineage>
</organism>
<dbReference type="eggNOG" id="ENOG5031ITD">
    <property type="taxonomic scope" value="Bacteria"/>
</dbReference>
<reference evidence="2 3" key="1">
    <citation type="journal article" date="2013" name="Genome Announc.">
        <title>Draft genome sequences for three mercury-methylating, sulfate-reducing bacteria.</title>
        <authorList>
            <person name="Brown S.D."/>
            <person name="Hurt R.A.Jr."/>
            <person name="Gilmour C.C."/>
            <person name="Elias D.A."/>
        </authorList>
    </citation>
    <scope>NUCLEOTIDE SEQUENCE [LARGE SCALE GENOMIC DNA]</scope>
    <source>
        <strain evidence="2 3">DSM 16529</strain>
    </source>
</reference>